<organism evidence="3 5">
    <name type="scientific">Shewanella psychromarinicola</name>
    <dbReference type="NCBI Taxonomy" id="2487742"/>
    <lineage>
        <taxon>Bacteria</taxon>
        <taxon>Pseudomonadati</taxon>
        <taxon>Pseudomonadota</taxon>
        <taxon>Gammaproteobacteria</taxon>
        <taxon>Alteromonadales</taxon>
        <taxon>Shewanellaceae</taxon>
        <taxon>Shewanella</taxon>
    </lineage>
</organism>
<dbReference type="Proteomes" id="UP000273778">
    <property type="component" value="Chromosome"/>
</dbReference>
<feature type="transmembrane region" description="Helical" evidence="1">
    <location>
        <begin position="6"/>
        <end position="27"/>
    </location>
</feature>
<reference evidence="3" key="3">
    <citation type="submission" date="2018-11" db="EMBL/GenBank/DDBJ databases">
        <authorList>
            <person name="Hwang Y.J."/>
            <person name="Hwang C.Y."/>
        </authorList>
    </citation>
    <scope>NUCLEOTIDE SEQUENCE</scope>
    <source>
        <strain evidence="3">R106</strain>
    </source>
</reference>
<evidence type="ECO:0000256" key="1">
    <source>
        <dbReference type="SAM" id="Phobius"/>
    </source>
</evidence>
<evidence type="ECO:0000313" key="4">
    <source>
        <dbReference type="Proteomes" id="UP000273778"/>
    </source>
</evidence>
<dbReference type="RefSeq" id="WP_124014119.1">
    <property type="nucleotide sequence ID" value="NZ_CP034073.1"/>
</dbReference>
<evidence type="ECO:0000313" key="3">
    <source>
        <dbReference type="EMBL" id="RPA22791.1"/>
    </source>
</evidence>
<dbReference type="AlphaFoldDB" id="A0A3N4DKS8"/>
<dbReference type="Pfam" id="PF11399">
    <property type="entry name" value="DUF3192"/>
    <property type="match status" value="1"/>
</dbReference>
<name>A0A3N4DKS8_9GAMM</name>
<evidence type="ECO:0000313" key="5">
    <source>
        <dbReference type="Proteomes" id="UP000278855"/>
    </source>
</evidence>
<keyword evidence="1" id="KW-1133">Transmembrane helix</keyword>
<evidence type="ECO:0000313" key="2">
    <source>
        <dbReference type="EMBL" id="AZG35523.1"/>
    </source>
</evidence>
<proteinExistence type="predicted"/>
<dbReference type="InterPro" id="IPR021534">
    <property type="entry name" value="DUF3192"/>
</dbReference>
<gene>
    <name evidence="3" type="ORF">EGC77_20600</name>
    <name evidence="2" type="ORF">EGC80_11805</name>
</gene>
<dbReference type="EMBL" id="RKKB01000026">
    <property type="protein sequence ID" value="RPA22791.1"/>
    <property type="molecule type" value="Genomic_DNA"/>
</dbReference>
<sequence length="133" mass="15341">MNSKVTYIIGGIFTAYLLFVAVVIFVYEPQPEDRAWDDREAFNLQKMSDIHFGQSLDEIRTLLGSADFVEAKTGFDGQYQVMYYRTHHIKSDGETTKEECTPLLFRDNLLIAWGQDTQEQYFSVPITDQVSPQ</sequence>
<keyword evidence="1" id="KW-0812">Transmembrane</keyword>
<dbReference type="EMBL" id="CP034073">
    <property type="protein sequence ID" value="AZG35523.1"/>
    <property type="molecule type" value="Genomic_DNA"/>
</dbReference>
<dbReference type="Proteomes" id="UP000278855">
    <property type="component" value="Unassembled WGS sequence"/>
</dbReference>
<protein>
    <submittedName>
        <fullName evidence="3">DUF3192 domain-containing protein</fullName>
    </submittedName>
</protein>
<accession>A0A3N4DKS8</accession>
<keyword evidence="1" id="KW-0472">Membrane</keyword>
<dbReference type="OrthoDB" id="6399368at2"/>
<reference evidence="2 4" key="1">
    <citation type="submission" date="2018-11" db="EMBL/GenBank/DDBJ databases">
        <title>Shewanella sp. M2.</title>
        <authorList>
            <person name="Hwang Y.J."/>
            <person name="Hwang C.Y."/>
        </authorList>
    </citation>
    <scope>NUCLEOTIDE SEQUENCE [LARGE SCALE GENOMIC DNA]</scope>
    <source>
        <strain evidence="2 4">M2</strain>
    </source>
</reference>
<reference evidence="5" key="2">
    <citation type="submission" date="2018-11" db="EMBL/GenBank/DDBJ databases">
        <title>Shewanella sp. R106.</title>
        <authorList>
            <person name="Hwang Y.J."/>
            <person name="Hwang C.Y."/>
        </authorList>
    </citation>
    <scope>NUCLEOTIDE SEQUENCE [LARGE SCALE GENOMIC DNA]</scope>
    <source>
        <strain evidence="5">R106</strain>
    </source>
</reference>
<keyword evidence="4" id="KW-1185">Reference proteome</keyword>
<dbReference type="KEGG" id="spsr:EGC80_11805"/>